<dbReference type="InterPro" id="IPR040673">
    <property type="entry name" value="CCDC81_HU_dom_2"/>
</dbReference>
<comment type="caution">
    <text evidence="4">The sequence shown here is derived from an EMBL/GenBank/DDBJ whole genome shotgun (WGS) entry which is preliminary data.</text>
</comment>
<gene>
    <name evidence="4" type="ORF">CGC20_18920</name>
</gene>
<dbReference type="VEuPathDB" id="TriTrypDB:LdCL_360075100"/>
<organism evidence="4 5">
    <name type="scientific">Leishmania donovani</name>
    <dbReference type="NCBI Taxonomy" id="5661"/>
    <lineage>
        <taxon>Eukaryota</taxon>
        <taxon>Discoba</taxon>
        <taxon>Euglenozoa</taxon>
        <taxon>Kinetoplastea</taxon>
        <taxon>Metakinetoplastina</taxon>
        <taxon>Trypanosomatida</taxon>
        <taxon>Trypanosomatidae</taxon>
        <taxon>Leishmaniinae</taxon>
        <taxon>Leishmania</taxon>
    </lineage>
</organism>
<reference evidence="5" key="1">
    <citation type="submission" date="2019-02" db="EMBL/GenBank/DDBJ databases">
        <title>FDA dAtabase for Regulatory Grade micrObial Sequences (FDA-ARGOS): Supporting development and validation of Infectious Disease Dx tests.</title>
        <authorList>
            <person name="Duncan R."/>
            <person name="Fisher C."/>
            <person name="Tallon L."/>
            <person name="Sadzewicz L."/>
            <person name="Sengamalay N."/>
            <person name="Ott S."/>
            <person name="Godinez A."/>
            <person name="Nagaraj S."/>
            <person name="Vavikolanu K."/>
            <person name="Vyas G."/>
            <person name="Nadendla S."/>
            <person name="Aluvathingal J."/>
            <person name="Sichtig H."/>
        </authorList>
    </citation>
    <scope>NUCLEOTIDE SEQUENCE [LARGE SCALE GENOMIC DNA]</scope>
    <source>
        <strain evidence="5">FDAARGOS_360</strain>
    </source>
</reference>
<protein>
    <recommendedName>
        <fullName evidence="3">CCDC81 HU domain-containing protein</fullName>
    </recommendedName>
</protein>
<feature type="coiled-coil region" evidence="1">
    <location>
        <begin position="264"/>
        <end position="298"/>
    </location>
</feature>
<evidence type="ECO:0000256" key="2">
    <source>
        <dbReference type="SAM" id="MobiDB-lite"/>
    </source>
</evidence>
<dbReference type="Pfam" id="PF18289">
    <property type="entry name" value="HU-CCDC81_euk_2"/>
    <property type="match status" value="1"/>
</dbReference>
<evidence type="ECO:0000259" key="3">
    <source>
        <dbReference type="Pfam" id="PF18289"/>
    </source>
</evidence>
<sequence length="628" mass="67916">MLSSRGAITTNVALAECAAGQNASDKSVFLLSELEKVWVAVAVVARRLLLDGSAVQIAPFGALWTEEYVLLRDRQQNPYKTRKLCFGINLNYANRYGVDTGKVPLERPGGEGYVRVSMADIVAVCGVPARIASAALKEFFLYLGEGLSRGRVLQLSLPGVATISMKKQKVVISMDGELCIDMYEIDSRKWPGELQREGYEALQKRADTTTSSAFSSAAASRPSTSCLSRASWRATPASTAGDGIEAKKPVFIAASPSGRLFDEIAQQEEQRRRASHSAAVAEREMRRLQEDLDRRIERYDGGRCYADPVENAVNYAEAAGADDFDDELRRVGLPPPSASGESVYNIITRSDPRDTAAAPIDLTSTGSVEVIEIVDESDMAKPPTMPAENRPLARKDAELERILRDEEPFSRPISRRTYHESSAARDLIYSQPYEAPSRGAGSAATRPQGPGRPMRAYPALGANGLIQNSSTAIISELFFNTASIETHVAAIHGQSLSGVAPPLGRPSSAPVAGVVPLNPSTSVPILPISGSVGGLHSVEDRLRIVKRNRTRDDDLTRTPPSPRLQEALAITSDPSYPEVNASPSVTAGTAPPCAAYPTFSMARLPKHEQHVMDAMVREFTEVLFFAKS</sequence>
<proteinExistence type="predicted"/>
<dbReference type="EMBL" id="RHLD01000001">
    <property type="protein sequence ID" value="TPP49507.1"/>
    <property type="molecule type" value="Genomic_DNA"/>
</dbReference>
<dbReference type="AlphaFoldDB" id="A0A504XWE8"/>
<dbReference type="VEuPathDB" id="TriTrypDB:LdCL_360075200"/>
<evidence type="ECO:0000256" key="1">
    <source>
        <dbReference type="SAM" id="Coils"/>
    </source>
</evidence>
<feature type="domain" description="CCDC81 HU" evidence="3">
    <location>
        <begin position="113"/>
        <end position="177"/>
    </location>
</feature>
<feature type="region of interest" description="Disordered" evidence="2">
    <location>
        <begin position="433"/>
        <end position="455"/>
    </location>
</feature>
<evidence type="ECO:0000313" key="5">
    <source>
        <dbReference type="Proteomes" id="UP000318821"/>
    </source>
</evidence>
<name>A0A504XWE8_LEIDO</name>
<dbReference type="VEuPathDB" id="TriTrypDB:LDHU3_36.8900"/>
<dbReference type="Proteomes" id="UP000318821">
    <property type="component" value="Unassembled WGS sequence"/>
</dbReference>
<dbReference type="VEuPathDB" id="TriTrypDB:LdBPK_366690.1"/>
<dbReference type="VEuPathDB" id="TriTrypDB:LDHU3_36.8890"/>
<keyword evidence="1" id="KW-0175">Coiled coil</keyword>
<evidence type="ECO:0000313" key="4">
    <source>
        <dbReference type="EMBL" id="TPP49507.1"/>
    </source>
</evidence>
<accession>A0A504XWE8</accession>